<feature type="compositionally biased region" description="Basic residues" evidence="1">
    <location>
        <begin position="15"/>
        <end position="29"/>
    </location>
</feature>
<feature type="non-terminal residue" evidence="2">
    <location>
        <position position="164"/>
    </location>
</feature>
<feature type="compositionally biased region" description="Basic and acidic residues" evidence="1">
    <location>
        <begin position="59"/>
        <end position="72"/>
    </location>
</feature>
<dbReference type="Proteomes" id="UP000799778">
    <property type="component" value="Unassembled WGS sequence"/>
</dbReference>
<dbReference type="AlphaFoldDB" id="A0A6A5X6B3"/>
<evidence type="ECO:0000256" key="1">
    <source>
        <dbReference type="SAM" id="MobiDB-lite"/>
    </source>
</evidence>
<proteinExistence type="predicted"/>
<gene>
    <name evidence="2" type="ORF">BU24DRAFT_429433</name>
</gene>
<protein>
    <submittedName>
        <fullName evidence="2">Uncharacterized protein</fullName>
    </submittedName>
</protein>
<name>A0A6A5X6B3_9PLEO</name>
<dbReference type="EMBL" id="ML978085">
    <property type="protein sequence ID" value="KAF2008324.1"/>
    <property type="molecule type" value="Genomic_DNA"/>
</dbReference>
<keyword evidence="3" id="KW-1185">Reference proteome</keyword>
<dbReference type="GeneID" id="54287128"/>
<feature type="compositionally biased region" description="Basic and acidic residues" evidence="1">
    <location>
        <begin position="84"/>
        <end position="94"/>
    </location>
</feature>
<evidence type="ECO:0000313" key="2">
    <source>
        <dbReference type="EMBL" id="KAF2008324.1"/>
    </source>
</evidence>
<sequence length="164" mass="19661">MCDASFKRNNNLHRHRIDNCRNRSKQAIRRTREEKDAPYNTGMQAMPKDGELKSPTMDEEYHTSMNRDDHAGQGKQPPGTGALNEEHQHDEQHQRTKQTANSVIQEIFKRRDPEVDEEYRTLRNQRLEDLERRWNLQQNDRAQEMFDLEYPAADEEYRTLRNQH</sequence>
<organism evidence="2 3">
    <name type="scientific">Aaosphaeria arxii CBS 175.79</name>
    <dbReference type="NCBI Taxonomy" id="1450172"/>
    <lineage>
        <taxon>Eukaryota</taxon>
        <taxon>Fungi</taxon>
        <taxon>Dikarya</taxon>
        <taxon>Ascomycota</taxon>
        <taxon>Pezizomycotina</taxon>
        <taxon>Dothideomycetes</taxon>
        <taxon>Pleosporomycetidae</taxon>
        <taxon>Pleosporales</taxon>
        <taxon>Pleosporales incertae sedis</taxon>
        <taxon>Aaosphaeria</taxon>
    </lineage>
</organism>
<feature type="region of interest" description="Disordered" evidence="1">
    <location>
        <begin position="15"/>
        <end position="102"/>
    </location>
</feature>
<accession>A0A6A5X6B3</accession>
<dbReference type="RefSeq" id="XP_033376663.1">
    <property type="nucleotide sequence ID" value="XM_033529731.1"/>
</dbReference>
<reference evidence="2" key="1">
    <citation type="journal article" date="2020" name="Stud. Mycol.">
        <title>101 Dothideomycetes genomes: a test case for predicting lifestyles and emergence of pathogens.</title>
        <authorList>
            <person name="Haridas S."/>
            <person name="Albert R."/>
            <person name="Binder M."/>
            <person name="Bloem J."/>
            <person name="Labutti K."/>
            <person name="Salamov A."/>
            <person name="Andreopoulos B."/>
            <person name="Baker S."/>
            <person name="Barry K."/>
            <person name="Bills G."/>
            <person name="Bluhm B."/>
            <person name="Cannon C."/>
            <person name="Castanera R."/>
            <person name="Culley D."/>
            <person name="Daum C."/>
            <person name="Ezra D."/>
            <person name="Gonzalez J."/>
            <person name="Henrissat B."/>
            <person name="Kuo A."/>
            <person name="Liang C."/>
            <person name="Lipzen A."/>
            <person name="Lutzoni F."/>
            <person name="Magnuson J."/>
            <person name="Mondo S."/>
            <person name="Nolan M."/>
            <person name="Ohm R."/>
            <person name="Pangilinan J."/>
            <person name="Park H.-J."/>
            <person name="Ramirez L."/>
            <person name="Alfaro M."/>
            <person name="Sun H."/>
            <person name="Tritt A."/>
            <person name="Yoshinaga Y."/>
            <person name="Zwiers L.-H."/>
            <person name="Turgeon B."/>
            <person name="Goodwin S."/>
            <person name="Spatafora J."/>
            <person name="Crous P."/>
            <person name="Grigoriev I."/>
        </authorList>
    </citation>
    <scope>NUCLEOTIDE SEQUENCE</scope>
    <source>
        <strain evidence="2">CBS 175.79</strain>
    </source>
</reference>
<evidence type="ECO:0000313" key="3">
    <source>
        <dbReference type="Proteomes" id="UP000799778"/>
    </source>
</evidence>